<evidence type="ECO:0000313" key="3">
    <source>
        <dbReference type="EMBL" id="RZB60712.1"/>
    </source>
</evidence>
<reference evidence="4 5" key="1">
    <citation type="submission" date="2018-09" db="EMBL/GenBank/DDBJ databases">
        <title>A high-quality reference genome of wild soybean provides a powerful tool to mine soybean genomes.</title>
        <authorList>
            <person name="Xie M."/>
            <person name="Chung C.Y.L."/>
            <person name="Li M.-W."/>
            <person name="Wong F.-L."/>
            <person name="Chan T.-F."/>
            <person name="Lam H.-M."/>
        </authorList>
    </citation>
    <scope>NUCLEOTIDE SEQUENCE [LARGE SCALE GENOMIC DNA]</scope>
    <source>
        <strain evidence="5">cv. W05</strain>
        <tissue evidence="4">Hypocotyl of etiolated seedlings</tissue>
    </source>
</reference>
<dbReference type="InterPro" id="IPR036514">
    <property type="entry name" value="SGNH_hydro_sf"/>
</dbReference>
<accession>A0A445GHR6</accession>
<evidence type="ECO:0000313" key="2">
    <source>
        <dbReference type="EMBL" id="RZB60711.1"/>
    </source>
</evidence>
<keyword evidence="1" id="KW-0378">Hydrolase</keyword>
<name>A0A445GHR6_GLYSO</name>
<protein>
    <submittedName>
        <fullName evidence="2">GDSL esterase/lipase isoform A</fullName>
    </submittedName>
    <submittedName>
        <fullName evidence="3">GDSL esterase/lipase isoform B</fullName>
    </submittedName>
    <submittedName>
        <fullName evidence="4">GDSL esterase/lipase isoform C</fullName>
    </submittedName>
</protein>
<dbReference type="EMBL" id="QZWG01000016">
    <property type="protein sequence ID" value="RZB60713.1"/>
    <property type="molecule type" value="Genomic_DNA"/>
</dbReference>
<dbReference type="EMBL" id="QZWG01000016">
    <property type="protein sequence ID" value="RZB60712.1"/>
    <property type="molecule type" value="Genomic_DNA"/>
</dbReference>
<comment type="caution">
    <text evidence="4">The sequence shown here is derived from an EMBL/GenBank/DDBJ whole genome shotgun (WGS) entry which is preliminary data.</text>
</comment>
<proteinExistence type="predicted"/>
<dbReference type="PANTHER" id="PTHR45648:SF137">
    <property type="entry name" value="GDSL-LIKE LIPASE_ACYLHYDROLASE"/>
    <property type="match status" value="1"/>
</dbReference>
<gene>
    <name evidence="4" type="ORF">D0Y65_043464</name>
</gene>
<dbReference type="Proteomes" id="UP000289340">
    <property type="component" value="Chromosome 16"/>
</dbReference>
<organism evidence="4 5">
    <name type="scientific">Glycine soja</name>
    <name type="common">Wild soybean</name>
    <dbReference type="NCBI Taxonomy" id="3848"/>
    <lineage>
        <taxon>Eukaryota</taxon>
        <taxon>Viridiplantae</taxon>
        <taxon>Streptophyta</taxon>
        <taxon>Embryophyta</taxon>
        <taxon>Tracheophyta</taxon>
        <taxon>Spermatophyta</taxon>
        <taxon>Magnoliopsida</taxon>
        <taxon>eudicotyledons</taxon>
        <taxon>Gunneridae</taxon>
        <taxon>Pentapetalae</taxon>
        <taxon>rosids</taxon>
        <taxon>fabids</taxon>
        <taxon>Fabales</taxon>
        <taxon>Fabaceae</taxon>
        <taxon>Papilionoideae</taxon>
        <taxon>50 kb inversion clade</taxon>
        <taxon>NPAAA clade</taxon>
        <taxon>indigoferoid/millettioid clade</taxon>
        <taxon>Phaseoleae</taxon>
        <taxon>Glycine</taxon>
        <taxon>Glycine subgen. Soja</taxon>
    </lineage>
</organism>
<dbReference type="InterPro" id="IPR051058">
    <property type="entry name" value="GDSL_Est/Lipase"/>
</dbReference>
<evidence type="ECO:0000313" key="4">
    <source>
        <dbReference type="EMBL" id="RZB60713.1"/>
    </source>
</evidence>
<dbReference type="GO" id="GO:0016787">
    <property type="term" value="F:hydrolase activity"/>
    <property type="evidence" value="ECO:0007669"/>
    <property type="project" value="UniProtKB-KW"/>
</dbReference>
<dbReference type="EMBL" id="QZWG01000016">
    <property type="protein sequence ID" value="RZB60711.1"/>
    <property type="molecule type" value="Genomic_DNA"/>
</dbReference>
<dbReference type="AlphaFoldDB" id="A0A445GHR6"/>
<evidence type="ECO:0000256" key="1">
    <source>
        <dbReference type="ARBA" id="ARBA00022801"/>
    </source>
</evidence>
<evidence type="ECO:0000313" key="5">
    <source>
        <dbReference type="Proteomes" id="UP000289340"/>
    </source>
</evidence>
<dbReference type="PANTHER" id="PTHR45648">
    <property type="entry name" value="GDSL LIPASE/ACYLHYDROLASE FAMILY PROTEIN (AFU_ORTHOLOGUE AFUA_4G14700)"/>
    <property type="match status" value="1"/>
</dbReference>
<keyword evidence="5" id="KW-1185">Reference proteome</keyword>
<dbReference type="Gene3D" id="3.40.50.1110">
    <property type="entry name" value="SGNH hydrolase"/>
    <property type="match status" value="1"/>
</dbReference>
<sequence length="93" mass="10700">MMSEEEYEERQEHHKGKGLKYTQSACCGIRYLNGQGGCIKAQNANLSANRNEFLFWDWFHPTEIASLLAAKTLFEGGKEFVTPVNFRQLAYSY</sequence>